<organism evidence="1 2">
    <name type="scientific">Nephila pilipes</name>
    <name type="common">Giant wood spider</name>
    <name type="synonym">Nephila maculata</name>
    <dbReference type="NCBI Taxonomy" id="299642"/>
    <lineage>
        <taxon>Eukaryota</taxon>
        <taxon>Metazoa</taxon>
        <taxon>Ecdysozoa</taxon>
        <taxon>Arthropoda</taxon>
        <taxon>Chelicerata</taxon>
        <taxon>Arachnida</taxon>
        <taxon>Araneae</taxon>
        <taxon>Araneomorphae</taxon>
        <taxon>Entelegynae</taxon>
        <taxon>Araneoidea</taxon>
        <taxon>Nephilidae</taxon>
        <taxon>Nephila</taxon>
    </lineage>
</organism>
<dbReference type="EMBL" id="BMAW01003076">
    <property type="protein sequence ID" value="GFS81794.1"/>
    <property type="molecule type" value="Genomic_DNA"/>
</dbReference>
<sequence>MIDDARSGVERGVGLLSTPQRLLIRSNLHVLVSHGVPCACSDESIMNIQIPFAYAGRARRQVAQVNLRRPLGVLMEHGGREGLKAKFNIHWSIY</sequence>
<evidence type="ECO:0000313" key="1">
    <source>
        <dbReference type="EMBL" id="GFS81794.1"/>
    </source>
</evidence>
<proteinExistence type="predicted"/>
<dbReference type="Proteomes" id="UP000887013">
    <property type="component" value="Unassembled WGS sequence"/>
</dbReference>
<gene>
    <name evidence="1" type="ORF">NPIL_656891</name>
</gene>
<protein>
    <submittedName>
        <fullName evidence="1">Uncharacterized protein</fullName>
    </submittedName>
</protein>
<dbReference type="AlphaFoldDB" id="A0A8X6MWN4"/>
<accession>A0A8X6MWN4</accession>
<keyword evidence="2" id="KW-1185">Reference proteome</keyword>
<evidence type="ECO:0000313" key="2">
    <source>
        <dbReference type="Proteomes" id="UP000887013"/>
    </source>
</evidence>
<name>A0A8X6MWN4_NEPPI</name>
<reference evidence="1" key="1">
    <citation type="submission" date="2020-08" db="EMBL/GenBank/DDBJ databases">
        <title>Multicomponent nature underlies the extraordinary mechanical properties of spider dragline silk.</title>
        <authorList>
            <person name="Kono N."/>
            <person name="Nakamura H."/>
            <person name="Mori M."/>
            <person name="Yoshida Y."/>
            <person name="Ohtoshi R."/>
            <person name="Malay A.D."/>
            <person name="Moran D.A.P."/>
            <person name="Tomita M."/>
            <person name="Numata K."/>
            <person name="Arakawa K."/>
        </authorList>
    </citation>
    <scope>NUCLEOTIDE SEQUENCE</scope>
</reference>
<comment type="caution">
    <text evidence="1">The sequence shown here is derived from an EMBL/GenBank/DDBJ whole genome shotgun (WGS) entry which is preliminary data.</text>
</comment>